<evidence type="ECO:0000313" key="2">
    <source>
        <dbReference type="Proteomes" id="UP000251088"/>
    </source>
</evidence>
<organism evidence="1 2">
    <name type="scientific">Klebsiella pneumoniae</name>
    <dbReference type="NCBI Taxonomy" id="573"/>
    <lineage>
        <taxon>Bacteria</taxon>
        <taxon>Pseudomonadati</taxon>
        <taxon>Pseudomonadota</taxon>
        <taxon>Gammaproteobacteria</taxon>
        <taxon>Enterobacterales</taxon>
        <taxon>Enterobacteriaceae</taxon>
        <taxon>Klebsiella/Raoultella group</taxon>
        <taxon>Klebsiella</taxon>
        <taxon>Klebsiella pneumoniae complex</taxon>
    </lineage>
</organism>
<evidence type="ECO:0000313" key="1">
    <source>
        <dbReference type="EMBL" id="SQC39891.1"/>
    </source>
</evidence>
<name>A0A2X3EUB8_KLEPN</name>
<sequence>MHQQLKKMSLIGLILMIFTSVFGFANSPSAFYLMGYSAMPFYLFPPSFSLSRSR</sequence>
<gene>
    <name evidence="1" type="primary">yjeM_3</name>
    <name evidence="1" type="ORF">NCTC9128_06041</name>
</gene>
<proteinExistence type="predicted"/>
<dbReference type="EMBL" id="UAWN01000014">
    <property type="protein sequence ID" value="SQC39891.1"/>
    <property type="molecule type" value="Genomic_DNA"/>
</dbReference>
<reference evidence="1 2" key="1">
    <citation type="submission" date="2018-06" db="EMBL/GenBank/DDBJ databases">
        <authorList>
            <consortium name="Pathogen Informatics"/>
            <person name="Doyle S."/>
        </authorList>
    </citation>
    <scope>NUCLEOTIDE SEQUENCE [LARGE SCALE GENOMIC DNA]</scope>
    <source>
        <strain evidence="1 2">NCTC9128</strain>
    </source>
</reference>
<dbReference type="Proteomes" id="UP000251088">
    <property type="component" value="Unassembled WGS sequence"/>
</dbReference>
<accession>A0A2X3EUB8</accession>
<protein>
    <submittedName>
        <fullName evidence="1">Amino acid permease</fullName>
    </submittedName>
</protein>
<dbReference type="AlphaFoldDB" id="A0A2X3EUB8"/>